<sequence length="194" mass="21693">MTLSTSLQDIIQKEIASLTQSVNGLVENLHRMKSPLVESHDKVPQATNQLDKISQQTEAATNRMLDVIEQITQREQQIITGLQHIGEEVSGQPAAKKIDELCELATTNMNDAYSVMDALQFQDITSQQMNHAASLLEEIESKLKNILQTMGADAKVLTQVESAKKVRTYDPHADLFERKTEQAVIDSLFDKSKK</sequence>
<dbReference type="InterPro" id="IPR007439">
    <property type="entry name" value="Chemotax_Pase_CheZ"/>
</dbReference>
<dbReference type="GO" id="GO:0009288">
    <property type="term" value="C:bacterial-type flagellum"/>
    <property type="evidence" value="ECO:0007669"/>
    <property type="project" value="InterPro"/>
</dbReference>
<dbReference type="GO" id="GO:0050920">
    <property type="term" value="P:regulation of chemotaxis"/>
    <property type="evidence" value="ECO:0007669"/>
    <property type="project" value="InterPro"/>
</dbReference>
<dbReference type="AlphaFoldDB" id="A0A855X302"/>
<dbReference type="GO" id="GO:0003824">
    <property type="term" value="F:catalytic activity"/>
    <property type="evidence" value="ECO:0007669"/>
    <property type="project" value="InterPro"/>
</dbReference>
<proteinExistence type="predicted"/>
<organism evidence="1 2">
    <name type="scientific">candidate division GN15 bacterium</name>
    <dbReference type="NCBI Taxonomy" id="2072418"/>
    <lineage>
        <taxon>Bacteria</taxon>
        <taxon>candidate division GN15</taxon>
    </lineage>
</organism>
<accession>A0A855X302</accession>
<dbReference type="Pfam" id="PF04344">
    <property type="entry name" value="CheZ"/>
    <property type="match status" value="1"/>
</dbReference>
<dbReference type="Gene3D" id="1.10.287.500">
    <property type="entry name" value="Helix hairpin bin"/>
    <property type="match status" value="1"/>
</dbReference>
<dbReference type="Proteomes" id="UP000250918">
    <property type="component" value="Unassembled WGS sequence"/>
</dbReference>
<dbReference type="EMBL" id="PQAP01000194">
    <property type="protein sequence ID" value="PWB68636.1"/>
    <property type="molecule type" value="Genomic_DNA"/>
</dbReference>
<protein>
    <recommendedName>
        <fullName evidence="3">Protein phosphatase CheZ</fullName>
    </recommendedName>
</protein>
<dbReference type="SUPFAM" id="SSF75708">
    <property type="entry name" value="Chemotaxis phosphatase CheZ"/>
    <property type="match status" value="1"/>
</dbReference>
<gene>
    <name evidence="1" type="ORF">C3F09_11220</name>
</gene>
<comment type="caution">
    <text evidence="1">The sequence shown here is derived from an EMBL/GenBank/DDBJ whole genome shotgun (WGS) entry which is preliminary data.</text>
</comment>
<reference evidence="1 2" key="1">
    <citation type="journal article" date="2018" name="ISME J.">
        <title>A methanotrophic archaeon couples anaerobic oxidation of methane to Fe(III) reduction.</title>
        <authorList>
            <person name="Cai C."/>
            <person name="Leu A.O."/>
            <person name="Xie G.J."/>
            <person name="Guo J."/>
            <person name="Feng Y."/>
            <person name="Zhao J.X."/>
            <person name="Tyson G.W."/>
            <person name="Yuan Z."/>
            <person name="Hu S."/>
        </authorList>
    </citation>
    <scope>NUCLEOTIDE SEQUENCE [LARGE SCALE GENOMIC DNA]</scope>
    <source>
        <strain evidence="1">FeB_12</strain>
    </source>
</reference>
<name>A0A855X302_9BACT</name>
<evidence type="ECO:0008006" key="3">
    <source>
        <dbReference type="Google" id="ProtNLM"/>
    </source>
</evidence>
<evidence type="ECO:0000313" key="2">
    <source>
        <dbReference type="Proteomes" id="UP000250918"/>
    </source>
</evidence>
<evidence type="ECO:0000313" key="1">
    <source>
        <dbReference type="EMBL" id="PWB68636.1"/>
    </source>
</evidence>